<name>A0A6G0IMY5_LARCR</name>
<evidence type="ECO:0000313" key="3">
    <source>
        <dbReference type="EMBL" id="KAE8292622.1"/>
    </source>
</evidence>
<feature type="region of interest" description="Disordered" evidence="2">
    <location>
        <begin position="298"/>
        <end position="331"/>
    </location>
</feature>
<gene>
    <name evidence="3" type="ORF">D5F01_LYC09994</name>
</gene>
<evidence type="ECO:0000256" key="2">
    <source>
        <dbReference type="SAM" id="MobiDB-lite"/>
    </source>
</evidence>
<protein>
    <recommendedName>
        <fullName evidence="5">LINE-1 type transposase domain-containing protein 1 ES cell-associated protein 11</fullName>
    </recommendedName>
</protein>
<evidence type="ECO:0000256" key="1">
    <source>
        <dbReference type="SAM" id="Coils"/>
    </source>
</evidence>
<reference evidence="3 4" key="1">
    <citation type="submission" date="2019-07" db="EMBL/GenBank/DDBJ databases">
        <title>Chromosome genome assembly for large yellow croaker.</title>
        <authorList>
            <person name="Xiao S."/>
        </authorList>
    </citation>
    <scope>NUCLEOTIDE SEQUENCE [LARGE SCALE GENOMIC DNA]</scope>
    <source>
        <strain evidence="3">JMULYC20181020</strain>
        <tissue evidence="3">Muscle</tissue>
    </source>
</reference>
<dbReference type="FunFam" id="3.30.70.1820:FF:000004">
    <property type="entry name" value="Uncharacterized protein"/>
    <property type="match status" value="1"/>
</dbReference>
<accession>A0A6G0IMY5</accession>
<keyword evidence="4" id="KW-1185">Reference proteome</keyword>
<dbReference type="Proteomes" id="UP000424527">
    <property type="component" value="Unassembled WGS sequence"/>
</dbReference>
<comment type="caution">
    <text evidence="3">The sequence shown here is derived from an EMBL/GenBank/DDBJ whole genome shotgun (WGS) entry which is preliminary data.</text>
</comment>
<evidence type="ECO:0000313" key="4">
    <source>
        <dbReference type="Proteomes" id="UP000424527"/>
    </source>
</evidence>
<evidence type="ECO:0008006" key="5">
    <source>
        <dbReference type="Google" id="ProtNLM"/>
    </source>
</evidence>
<dbReference type="EMBL" id="REGW02000009">
    <property type="protein sequence ID" value="KAE8292622.1"/>
    <property type="molecule type" value="Genomic_DNA"/>
</dbReference>
<keyword evidence="1" id="KW-0175">Coiled coil</keyword>
<dbReference type="InterPro" id="IPR004244">
    <property type="entry name" value="Transposase_22"/>
</dbReference>
<sequence>MTATEDIGECMPLNVASRSSSPTCGMSEDGEDDASLRGILNEIRDFRRDNKQQLAEIKQELHKTNDRLAEAETRIDEAETALQAMSTLVKRLSQRQADMEAKLIDQEGRARRDNIRIYGIPEDAEGNNVTSFLENLLKEPLGFPPDTELKIERAHRATVPKPTGTHLKPRSIIAKFASYRMKEEVIRRAWQKREVFYNNTRFYIDHDYPSAILKRRVEYVEAKKILKERKTKFQTPYPARLRVFYNDGTRLYQSATEATEDMASRGFPVTIIPAPDGPDERETELLSTWQVAGRRRVGAAITPDRAPQKKKASQTQFKEKLQEFRRDPHPE</sequence>
<feature type="coiled-coil region" evidence="1">
    <location>
        <begin position="47"/>
        <end position="109"/>
    </location>
</feature>
<dbReference type="AlphaFoldDB" id="A0A6G0IMY5"/>
<organism evidence="3 4">
    <name type="scientific">Larimichthys crocea</name>
    <name type="common">Large yellow croaker</name>
    <name type="synonym">Pseudosciaena crocea</name>
    <dbReference type="NCBI Taxonomy" id="215358"/>
    <lineage>
        <taxon>Eukaryota</taxon>
        <taxon>Metazoa</taxon>
        <taxon>Chordata</taxon>
        <taxon>Craniata</taxon>
        <taxon>Vertebrata</taxon>
        <taxon>Euteleostomi</taxon>
        <taxon>Actinopterygii</taxon>
        <taxon>Neopterygii</taxon>
        <taxon>Teleostei</taxon>
        <taxon>Neoteleostei</taxon>
        <taxon>Acanthomorphata</taxon>
        <taxon>Eupercaria</taxon>
        <taxon>Sciaenidae</taxon>
        <taxon>Larimichthys</taxon>
    </lineage>
</organism>
<dbReference type="Gene3D" id="3.30.70.1820">
    <property type="entry name" value="L1 transposable element, RRM domain"/>
    <property type="match status" value="1"/>
</dbReference>
<proteinExistence type="predicted"/>
<dbReference type="PANTHER" id="PTHR11505">
    <property type="entry name" value="L1 TRANSPOSABLE ELEMENT-RELATED"/>
    <property type="match status" value="1"/>
</dbReference>
<feature type="compositionally biased region" description="Basic and acidic residues" evidence="2">
    <location>
        <begin position="317"/>
        <end position="331"/>
    </location>
</feature>